<accession>A0ABX6JVC4</accession>
<dbReference type="InterPro" id="IPR013324">
    <property type="entry name" value="RNA_pol_sigma_r3/r4-like"/>
</dbReference>
<dbReference type="PANTHER" id="PTHR43133">
    <property type="entry name" value="RNA POLYMERASE ECF-TYPE SIGMA FACTO"/>
    <property type="match status" value="1"/>
</dbReference>
<dbReference type="SUPFAM" id="SSF88946">
    <property type="entry name" value="Sigma2 domain of RNA polymerase sigma factors"/>
    <property type="match status" value="1"/>
</dbReference>
<dbReference type="InterPro" id="IPR036388">
    <property type="entry name" value="WH-like_DNA-bd_sf"/>
</dbReference>
<dbReference type="Gene3D" id="1.10.1740.10">
    <property type="match status" value="1"/>
</dbReference>
<dbReference type="InterPro" id="IPR014284">
    <property type="entry name" value="RNA_pol_sigma-70_dom"/>
</dbReference>
<dbReference type="NCBIfam" id="TIGR02937">
    <property type="entry name" value="sigma70-ECF"/>
    <property type="match status" value="1"/>
</dbReference>
<organism evidence="9 10">
    <name type="scientific">Leucobacter coleopterorum</name>
    <dbReference type="NCBI Taxonomy" id="2714933"/>
    <lineage>
        <taxon>Bacteria</taxon>
        <taxon>Bacillati</taxon>
        <taxon>Actinomycetota</taxon>
        <taxon>Actinomycetes</taxon>
        <taxon>Micrococcales</taxon>
        <taxon>Microbacteriaceae</taxon>
        <taxon>Leucobacter</taxon>
    </lineage>
</organism>
<dbReference type="InterPro" id="IPR027383">
    <property type="entry name" value="Znf_put"/>
</dbReference>
<feature type="compositionally biased region" description="Polar residues" evidence="6">
    <location>
        <begin position="380"/>
        <end position="389"/>
    </location>
</feature>
<dbReference type="SUPFAM" id="SSF88659">
    <property type="entry name" value="Sigma3 and sigma4 domains of RNA polymerase sigma factors"/>
    <property type="match status" value="1"/>
</dbReference>
<dbReference type="InterPro" id="IPR013325">
    <property type="entry name" value="RNA_pol_sigma_r2"/>
</dbReference>
<proteinExistence type="inferred from homology"/>
<keyword evidence="5" id="KW-0804">Transcription</keyword>
<evidence type="ECO:0000313" key="9">
    <source>
        <dbReference type="EMBL" id="QIM18183.1"/>
    </source>
</evidence>
<evidence type="ECO:0000256" key="6">
    <source>
        <dbReference type="SAM" id="MobiDB-lite"/>
    </source>
</evidence>
<evidence type="ECO:0000259" key="7">
    <source>
        <dbReference type="Pfam" id="PF08281"/>
    </source>
</evidence>
<feature type="compositionally biased region" description="Polar residues" evidence="6">
    <location>
        <begin position="399"/>
        <end position="410"/>
    </location>
</feature>
<protein>
    <submittedName>
        <fullName evidence="9">Sigma-70 family RNA polymerase sigma factor</fullName>
    </submittedName>
</protein>
<keyword evidence="3" id="KW-0731">Sigma factor</keyword>
<keyword evidence="4" id="KW-0238">DNA-binding</keyword>
<evidence type="ECO:0000313" key="10">
    <source>
        <dbReference type="Proteomes" id="UP000503441"/>
    </source>
</evidence>
<feature type="domain" description="Putative zinc-finger" evidence="8">
    <location>
        <begin position="203"/>
        <end position="236"/>
    </location>
</feature>
<dbReference type="EMBL" id="CP049933">
    <property type="protein sequence ID" value="QIM18183.1"/>
    <property type="molecule type" value="Genomic_DNA"/>
</dbReference>
<dbReference type="InterPro" id="IPR013249">
    <property type="entry name" value="RNA_pol_sigma70_r4_t2"/>
</dbReference>
<sequence length="567" mass="62328">MSTEPILTLEFTSDTPATEDDDAALLQRIREGDTSVFSELWERHSVFAQKVARVQTSSFDSDDLVSESFTRIYRILLNGGGPKGDFRPYLYVTIKNLAREWGRSLREFTMPDEEWLESLELEEPGPEALSSDTLLAHAFAELPQRWQEVLYRVEIEGVSPAALAKHLGLTPNTTHQLIRRAREGLREAWVQAHIPLRVAGSECRWATERMGAYERDRLSKRERGRFERHVEDCIECSQLVKLAEQAGSRIRVVLFPILLAGGLEVWRSKQATVASADTGGLVNARRNKHVSRGQTSMLAPGRIAVGALLVCALVILFTALDNASPAGGAAVSQPDPTRETIDGVKAPLVLSTPWSQQAVTAASPRKRLGAVEPGDDQTQEDTASRSAQDSEPDDRETSPDTNITEQTIEQPSYNIEFLPLAWGSRGGEGTNFTELVSLRISNAGEVTPNQPLTLSVSHPIPQHWSISDVLRNGLTDPAISFTHSSGSTFVTIQDPPGAGESTVITFALTYDWSSWSHDFVLNPDFSSSRIDRPGTAITVRVYSDTPEGSNVESTVYLWSHTTGTPAP</sequence>
<evidence type="ECO:0000256" key="3">
    <source>
        <dbReference type="ARBA" id="ARBA00023082"/>
    </source>
</evidence>
<dbReference type="Gene3D" id="1.10.10.10">
    <property type="entry name" value="Winged helix-like DNA-binding domain superfamily/Winged helix DNA-binding domain"/>
    <property type="match status" value="1"/>
</dbReference>
<name>A0ABX6JVC4_9MICO</name>
<keyword evidence="10" id="KW-1185">Reference proteome</keyword>
<feature type="region of interest" description="Disordered" evidence="6">
    <location>
        <begin position="355"/>
        <end position="410"/>
    </location>
</feature>
<dbReference type="RefSeq" id="WP_166329522.1">
    <property type="nucleotide sequence ID" value="NZ_CP049933.1"/>
</dbReference>
<dbReference type="Pfam" id="PF13490">
    <property type="entry name" value="zf-HC2"/>
    <property type="match status" value="1"/>
</dbReference>
<evidence type="ECO:0000256" key="4">
    <source>
        <dbReference type="ARBA" id="ARBA00023125"/>
    </source>
</evidence>
<evidence type="ECO:0000256" key="1">
    <source>
        <dbReference type="ARBA" id="ARBA00010641"/>
    </source>
</evidence>
<dbReference type="Proteomes" id="UP000503441">
    <property type="component" value="Chromosome"/>
</dbReference>
<evidence type="ECO:0000256" key="5">
    <source>
        <dbReference type="ARBA" id="ARBA00023163"/>
    </source>
</evidence>
<evidence type="ECO:0000259" key="8">
    <source>
        <dbReference type="Pfam" id="PF13490"/>
    </source>
</evidence>
<feature type="domain" description="RNA polymerase sigma factor 70 region 4 type 2" evidence="7">
    <location>
        <begin position="135"/>
        <end position="183"/>
    </location>
</feature>
<dbReference type="InterPro" id="IPR039425">
    <property type="entry name" value="RNA_pol_sigma-70-like"/>
</dbReference>
<keyword evidence="2" id="KW-0805">Transcription regulation</keyword>
<evidence type="ECO:0000256" key="2">
    <source>
        <dbReference type="ARBA" id="ARBA00023015"/>
    </source>
</evidence>
<reference evidence="9 10" key="1">
    <citation type="submission" date="2020-03" db="EMBL/GenBank/DDBJ databases">
        <title>Leucobacter sp. nov., isolated from beetles.</title>
        <authorList>
            <person name="Hyun D.-W."/>
            <person name="Bae J.-W."/>
        </authorList>
    </citation>
    <scope>NUCLEOTIDE SEQUENCE [LARGE SCALE GENOMIC DNA]</scope>
    <source>
        <strain evidence="9 10">HDW9A</strain>
    </source>
</reference>
<comment type="similarity">
    <text evidence="1">Belongs to the sigma-70 factor family. ECF subfamily.</text>
</comment>
<dbReference type="Pfam" id="PF08281">
    <property type="entry name" value="Sigma70_r4_2"/>
    <property type="match status" value="1"/>
</dbReference>
<gene>
    <name evidence="9" type="ORF">G7066_05020</name>
</gene>
<dbReference type="PANTHER" id="PTHR43133:SF8">
    <property type="entry name" value="RNA POLYMERASE SIGMA FACTOR HI_1459-RELATED"/>
    <property type="match status" value="1"/>
</dbReference>